<proteinExistence type="predicted"/>
<dbReference type="InterPro" id="IPR036097">
    <property type="entry name" value="HisK_dim/P_sf"/>
</dbReference>
<dbReference type="PRINTS" id="PR00344">
    <property type="entry name" value="BCTRLSENSOR"/>
</dbReference>
<dbReference type="InterPro" id="IPR003660">
    <property type="entry name" value="HAMP_dom"/>
</dbReference>
<keyword evidence="19" id="KW-1185">Reference proteome</keyword>
<dbReference type="Gene3D" id="3.30.450.40">
    <property type="match status" value="1"/>
</dbReference>
<evidence type="ECO:0000256" key="10">
    <source>
        <dbReference type="ARBA" id="ARBA00058004"/>
    </source>
</evidence>
<dbReference type="Gene3D" id="3.30.565.10">
    <property type="entry name" value="Histidine kinase-like ATPase, C-terminal domain"/>
    <property type="match status" value="1"/>
</dbReference>
<dbReference type="GO" id="GO:0005886">
    <property type="term" value="C:plasma membrane"/>
    <property type="evidence" value="ECO:0007669"/>
    <property type="project" value="TreeGrafter"/>
</dbReference>
<dbReference type="InterPro" id="IPR001789">
    <property type="entry name" value="Sig_transdc_resp-reg_receiver"/>
</dbReference>
<keyword evidence="14" id="KW-0472">Membrane</keyword>
<evidence type="ECO:0000259" key="16">
    <source>
        <dbReference type="PROSITE" id="PS50110"/>
    </source>
</evidence>
<dbReference type="FunFam" id="3.30.565.10:FF:000010">
    <property type="entry name" value="Sensor histidine kinase RcsC"/>
    <property type="match status" value="1"/>
</dbReference>
<dbReference type="Pfam" id="PF13185">
    <property type="entry name" value="GAF_2"/>
    <property type="match status" value="1"/>
</dbReference>
<dbReference type="InterPro" id="IPR003594">
    <property type="entry name" value="HATPase_dom"/>
</dbReference>
<dbReference type="PROSITE" id="PS50885">
    <property type="entry name" value="HAMP"/>
    <property type="match status" value="1"/>
</dbReference>
<feature type="compositionally biased region" description="Polar residues" evidence="13">
    <location>
        <begin position="545"/>
        <end position="559"/>
    </location>
</feature>
<dbReference type="SMART" id="SM00388">
    <property type="entry name" value="HisKA"/>
    <property type="match status" value="1"/>
</dbReference>
<feature type="domain" description="Histidine kinase" evidence="15">
    <location>
        <begin position="589"/>
        <end position="809"/>
    </location>
</feature>
<keyword evidence="7" id="KW-0418">Kinase</keyword>
<evidence type="ECO:0000256" key="14">
    <source>
        <dbReference type="SAM" id="Phobius"/>
    </source>
</evidence>
<keyword evidence="8" id="KW-0902">Two-component regulatory system</keyword>
<feature type="transmembrane region" description="Helical" evidence="14">
    <location>
        <begin position="193"/>
        <end position="214"/>
    </location>
</feature>
<feature type="domain" description="Response regulatory" evidence="16">
    <location>
        <begin position="855"/>
        <end position="968"/>
    </location>
</feature>
<feature type="modified residue" description="4-aspartylphosphate" evidence="12">
    <location>
        <position position="904"/>
    </location>
</feature>
<dbReference type="PANTHER" id="PTHR43047">
    <property type="entry name" value="TWO-COMPONENT HISTIDINE PROTEIN KINASE"/>
    <property type="match status" value="1"/>
</dbReference>
<dbReference type="GO" id="GO:0009927">
    <property type="term" value="F:histidine phosphotransfer kinase activity"/>
    <property type="evidence" value="ECO:0007669"/>
    <property type="project" value="TreeGrafter"/>
</dbReference>
<evidence type="ECO:0000256" key="12">
    <source>
        <dbReference type="PROSITE-ProRule" id="PRU00169"/>
    </source>
</evidence>
<dbReference type="PROSITE" id="PS50110">
    <property type="entry name" value="RESPONSE_REGULATORY"/>
    <property type="match status" value="1"/>
</dbReference>
<dbReference type="InterPro" id="IPR029016">
    <property type="entry name" value="GAF-like_dom_sf"/>
</dbReference>
<evidence type="ECO:0000256" key="7">
    <source>
        <dbReference type="ARBA" id="ARBA00022777"/>
    </source>
</evidence>
<dbReference type="EC" id="2.7.13.3" evidence="3"/>
<comment type="function">
    <text evidence="10">Member of the two-component regulatory system BvgS/BvgA. Phosphorylates BvgA via a four-step phosphorelay in response to environmental signals.</text>
</comment>
<dbReference type="SUPFAM" id="SSF52172">
    <property type="entry name" value="CheY-like"/>
    <property type="match status" value="2"/>
</dbReference>
<evidence type="ECO:0000256" key="13">
    <source>
        <dbReference type="SAM" id="MobiDB-lite"/>
    </source>
</evidence>
<keyword evidence="14" id="KW-0812">Transmembrane</keyword>
<dbReference type="AlphaFoldDB" id="A0A7W5BDA1"/>
<dbReference type="Proteomes" id="UP000541535">
    <property type="component" value="Unassembled WGS sequence"/>
</dbReference>
<feature type="compositionally biased region" description="Low complexity" evidence="13">
    <location>
        <begin position="506"/>
        <end position="539"/>
    </location>
</feature>
<dbReference type="Pfam" id="PF00512">
    <property type="entry name" value="HisKA"/>
    <property type="match status" value="1"/>
</dbReference>
<dbReference type="PANTHER" id="PTHR43047:SF63">
    <property type="entry name" value="HISTIDINE KINASE"/>
    <property type="match status" value="1"/>
</dbReference>
<dbReference type="SMART" id="SM00065">
    <property type="entry name" value="GAF"/>
    <property type="match status" value="1"/>
</dbReference>
<organism evidence="18 19">
    <name type="scientific">Pseudoduganella violacea</name>
    <dbReference type="NCBI Taxonomy" id="1715466"/>
    <lineage>
        <taxon>Bacteria</taxon>
        <taxon>Pseudomonadati</taxon>
        <taxon>Pseudomonadota</taxon>
        <taxon>Betaproteobacteria</taxon>
        <taxon>Burkholderiales</taxon>
        <taxon>Oxalobacteraceae</taxon>
        <taxon>Telluria group</taxon>
        <taxon>Pseudoduganella</taxon>
    </lineage>
</organism>
<sequence length="1064" mass="115627">MMRSVASKMALLTATALLGLALLTALGRYEMEQVYEGANFGNVNAVPSLIALDTLRRNFLLLGTNLQRQLNSSDDVARAEAEKQVANYRQGVATAITKYETDGCLGSDCFADAKDKTFLSEEKIVWARYDSMLDPILQETHKGQTGIARAQELLNATAPLADQISRLITDHIAYNAAVATRETAKAVETKSDALYLTLGACALMLAAIGGLGFLTARSIIAQLGGEPAAATAIVSRLASGDVSERIDLKPGDSASMMARVHFLSQTMERLASRAEAIGRGNLEDEVALASEQDRLGKAINDMIRMLRASRAEDERRNWLKDGYSQLTASLTGDLSTEQLADAAIGMMGHYLEAGRGVFYLYVEASQQLELVGSYMYTERNHIGARFALGEGAVGQAARERKPIILTLDASDENTPPITTGTSSATPRYTYTYPLLHEVDLVGVIELASFTRFDDKKTEFLAGVSGMLASLLYVAEQRVHIRKLLSASESSEKELRIQSEQLRDTNAQMEEQQQQLQQQAEELQQTNSQMEEQQQLQQQAEELRQSNAQMEEQQRMQSQNEQLIEARRLQEAKTQQLKQSSQYKSEFLSNMSHELRTPLNSIILLSKMMLSEEDGKLDGESAKWAQVIHRSGQELLRLINDVLDLSKVEAGRMELHAGPVSGADICTELQSMFEHLARDKGLSLSVVNQLEADFISDWDKLSQILRNLLSNAVKFTREGSIHVTVGRRPGHALPIFLSVRDSGVGIAPDKRNVIFEAFQQADGSTSREFGGTGLGLTISLRFAQMLGGTIELQSEPGKGSEFTVLLPDTLPSTRPETATAAPTIAAAPAPSGDGHLALPAPSVADDRDTIHSEDAVILLIDDDPAFCQSLLAMNRRLGYKTLLAHSGEEGLDLAWRHRPHGILLDLGLPDMDGAQVLHEIKSRRELARIPVHIVSASDRDDAFLQQGAIGFLQKPADDHRLAQAEASLLAALERSEGNSILVVENGGISAAEVAAVVGPERGPVLAAAPDGALEQALSRSPCRVKAAPADQAEIMAAGADDYLAKPVDYDVLVAKVLKWSGGRSA</sequence>
<dbReference type="InterPro" id="IPR011006">
    <property type="entry name" value="CheY-like_superfamily"/>
</dbReference>
<dbReference type="SMART" id="SM00387">
    <property type="entry name" value="HATPase_c"/>
    <property type="match status" value="1"/>
</dbReference>
<evidence type="ECO:0000313" key="19">
    <source>
        <dbReference type="Proteomes" id="UP000541535"/>
    </source>
</evidence>
<dbReference type="Pfam" id="PF00072">
    <property type="entry name" value="Response_reg"/>
    <property type="match status" value="1"/>
</dbReference>
<dbReference type="RefSeq" id="WP_183442762.1">
    <property type="nucleotide sequence ID" value="NZ_JACHXD010000013.1"/>
</dbReference>
<dbReference type="Pfam" id="PF02518">
    <property type="entry name" value="HATPase_c"/>
    <property type="match status" value="1"/>
</dbReference>
<evidence type="ECO:0000256" key="6">
    <source>
        <dbReference type="ARBA" id="ARBA00022729"/>
    </source>
</evidence>
<dbReference type="InterPro" id="IPR036890">
    <property type="entry name" value="HATPase_C_sf"/>
</dbReference>
<evidence type="ECO:0000256" key="11">
    <source>
        <dbReference type="ARBA" id="ARBA00070152"/>
    </source>
</evidence>
<evidence type="ECO:0000259" key="15">
    <source>
        <dbReference type="PROSITE" id="PS50109"/>
    </source>
</evidence>
<dbReference type="InterPro" id="IPR003018">
    <property type="entry name" value="GAF"/>
</dbReference>
<accession>A0A7W5BDA1</accession>
<dbReference type="EMBL" id="JACHXD010000013">
    <property type="protein sequence ID" value="MBB3121014.1"/>
    <property type="molecule type" value="Genomic_DNA"/>
</dbReference>
<keyword evidence="14" id="KW-1133">Transmembrane helix</keyword>
<dbReference type="SUPFAM" id="SSF47384">
    <property type="entry name" value="Homodimeric domain of signal transducing histidine kinase"/>
    <property type="match status" value="1"/>
</dbReference>
<comment type="subcellular location">
    <subcellularLocation>
        <location evidence="2">Membrane</location>
    </subcellularLocation>
</comment>
<gene>
    <name evidence="18" type="ORF">FHS03_004087</name>
</gene>
<dbReference type="InterPro" id="IPR005467">
    <property type="entry name" value="His_kinase_dom"/>
</dbReference>
<keyword evidence="9" id="KW-0843">Virulence</keyword>
<protein>
    <recommendedName>
        <fullName evidence="11">Virulence sensor protein BvgS</fullName>
        <ecNumber evidence="3">2.7.13.3</ecNumber>
    </recommendedName>
</protein>
<dbReference type="PROSITE" id="PS50109">
    <property type="entry name" value="HIS_KIN"/>
    <property type="match status" value="1"/>
</dbReference>
<dbReference type="InterPro" id="IPR024478">
    <property type="entry name" value="HlyB_4HB_MCP"/>
</dbReference>
<comment type="caution">
    <text evidence="18">The sequence shown here is derived from an EMBL/GenBank/DDBJ whole genome shotgun (WGS) entry which is preliminary data.</text>
</comment>
<keyword evidence="6" id="KW-0732">Signal</keyword>
<dbReference type="InterPro" id="IPR003661">
    <property type="entry name" value="HisK_dim/P_dom"/>
</dbReference>
<dbReference type="Gene3D" id="1.10.287.130">
    <property type="match status" value="1"/>
</dbReference>
<dbReference type="CDD" id="cd00082">
    <property type="entry name" value="HisKA"/>
    <property type="match status" value="1"/>
</dbReference>
<evidence type="ECO:0000256" key="1">
    <source>
        <dbReference type="ARBA" id="ARBA00000085"/>
    </source>
</evidence>
<keyword evidence="5" id="KW-0808">Transferase</keyword>
<dbReference type="InterPro" id="IPR004358">
    <property type="entry name" value="Sig_transdc_His_kin-like_C"/>
</dbReference>
<evidence type="ECO:0000256" key="9">
    <source>
        <dbReference type="ARBA" id="ARBA00023026"/>
    </source>
</evidence>
<evidence type="ECO:0000313" key="18">
    <source>
        <dbReference type="EMBL" id="MBB3121014.1"/>
    </source>
</evidence>
<name>A0A7W5BDA1_9BURK</name>
<feature type="region of interest" description="Disordered" evidence="13">
    <location>
        <begin position="505"/>
        <end position="559"/>
    </location>
</feature>
<dbReference type="CDD" id="cd16922">
    <property type="entry name" value="HATPase_EvgS-ArcB-TorS-like"/>
    <property type="match status" value="1"/>
</dbReference>
<dbReference type="Gene3D" id="3.40.50.2300">
    <property type="match status" value="2"/>
</dbReference>
<keyword evidence="4 12" id="KW-0597">Phosphoprotein</keyword>
<dbReference type="SMART" id="SM00448">
    <property type="entry name" value="REC"/>
    <property type="match status" value="1"/>
</dbReference>
<evidence type="ECO:0000256" key="5">
    <source>
        <dbReference type="ARBA" id="ARBA00022679"/>
    </source>
</evidence>
<feature type="domain" description="HAMP" evidence="17">
    <location>
        <begin position="261"/>
        <end position="311"/>
    </location>
</feature>
<dbReference type="SUPFAM" id="SSF55874">
    <property type="entry name" value="ATPase domain of HSP90 chaperone/DNA topoisomerase II/histidine kinase"/>
    <property type="match status" value="1"/>
</dbReference>
<reference evidence="18 19" key="1">
    <citation type="submission" date="2020-08" db="EMBL/GenBank/DDBJ databases">
        <title>Genomic Encyclopedia of Type Strains, Phase III (KMG-III): the genomes of soil and plant-associated and newly described type strains.</title>
        <authorList>
            <person name="Whitman W."/>
        </authorList>
    </citation>
    <scope>NUCLEOTIDE SEQUENCE [LARGE SCALE GENOMIC DNA]</scope>
    <source>
        <strain evidence="18 19">CECT 8897</strain>
    </source>
</reference>
<dbReference type="SUPFAM" id="SSF55781">
    <property type="entry name" value="GAF domain-like"/>
    <property type="match status" value="1"/>
</dbReference>
<dbReference type="Pfam" id="PF12729">
    <property type="entry name" value="4HB_MCP_1"/>
    <property type="match status" value="1"/>
</dbReference>
<comment type="catalytic activity">
    <reaction evidence="1">
        <text>ATP + protein L-histidine = ADP + protein N-phospho-L-histidine.</text>
        <dbReference type="EC" id="2.7.13.3"/>
    </reaction>
</comment>
<evidence type="ECO:0000259" key="17">
    <source>
        <dbReference type="PROSITE" id="PS50885"/>
    </source>
</evidence>
<evidence type="ECO:0000256" key="3">
    <source>
        <dbReference type="ARBA" id="ARBA00012438"/>
    </source>
</evidence>
<dbReference type="GO" id="GO:0000155">
    <property type="term" value="F:phosphorelay sensor kinase activity"/>
    <property type="evidence" value="ECO:0007669"/>
    <property type="project" value="InterPro"/>
</dbReference>
<evidence type="ECO:0000256" key="2">
    <source>
        <dbReference type="ARBA" id="ARBA00004370"/>
    </source>
</evidence>
<evidence type="ECO:0000256" key="8">
    <source>
        <dbReference type="ARBA" id="ARBA00023012"/>
    </source>
</evidence>
<evidence type="ECO:0000256" key="4">
    <source>
        <dbReference type="ARBA" id="ARBA00022553"/>
    </source>
</evidence>